<evidence type="ECO:0000313" key="2">
    <source>
        <dbReference type="EMBL" id="MBB6122944.1"/>
    </source>
</evidence>
<feature type="transmembrane region" description="Helical" evidence="1">
    <location>
        <begin position="278"/>
        <end position="298"/>
    </location>
</feature>
<reference evidence="2 3" key="1">
    <citation type="submission" date="2020-08" db="EMBL/GenBank/DDBJ databases">
        <title>Genomic Encyclopedia of Type Strains, Phase IV (KMG-IV): sequencing the most valuable type-strain genomes for metagenomic binning, comparative biology and taxonomic classification.</title>
        <authorList>
            <person name="Goeker M."/>
        </authorList>
    </citation>
    <scope>NUCLEOTIDE SEQUENCE [LARGE SCALE GENOMIC DNA]</scope>
    <source>
        <strain evidence="2 3">DSM 102255</strain>
    </source>
</reference>
<evidence type="ECO:0000313" key="3">
    <source>
        <dbReference type="Proteomes" id="UP000552700"/>
    </source>
</evidence>
<evidence type="ECO:0000256" key="1">
    <source>
        <dbReference type="SAM" id="Phobius"/>
    </source>
</evidence>
<keyword evidence="1" id="KW-0472">Membrane</keyword>
<keyword evidence="3" id="KW-1185">Reference proteome</keyword>
<keyword evidence="1" id="KW-1133">Transmembrane helix</keyword>
<dbReference type="EMBL" id="JACIJP010000001">
    <property type="protein sequence ID" value="MBB6122944.1"/>
    <property type="molecule type" value="Genomic_DNA"/>
</dbReference>
<organism evidence="2 3">
    <name type="scientific">Sphingobium subterraneum</name>
    <dbReference type="NCBI Taxonomy" id="627688"/>
    <lineage>
        <taxon>Bacteria</taxon>
        <taxon>Pseudomonadati</taxon>
        <taxon>Pseudomonadota</taxon>
        <taxon>Alphaproteobacteria</taxon>
        <taxon>Sphingomonadales</taxon>
        <taxon>Sphingomonadaceae</taxon>
        <taxon>Sphingobium</taxon>
    </lineage>
</organism>
<dbReference type="Proteomes" id="UP000552700">
    <property type="component" value="Unassembled WGS sequence"/>
</dbReference>
<protein>
    <submittedName>
        <fullName evidence="2">Uncharacterized protein</fullName>
    </submittedName>
</protein>
<feature type="transmembrane region" description="Helical" evidence="1">
    <location>
        <begin position="491"/>
        <end position="519"/>
    </location>
</feature>
<name>A0A841IX50_9SPHN</name>
<accession>A0A841IX50</accession>
<sequence>MEAVTGAARQVIEVTGWESSQSASISRLLRVLLLILSIVLASPAIADPSFSLDQTTANLPVNGDAGEFTFGLSATGLDPAAKNELVVSDFGPTGPTVIIIPSRISASGANALWKISGKVTGFAASEAQARHLTLTLDGKPLSSLAYTIKNTAPGDFTWTVSGLSDKRLSNIDDDLKFVVQIGNVPAHNVRLVQTDLIGTDNLTPLPTTFDLCRAEHPDDCSLTTLAAGTSYALLLRAKDKTNASAGQYSGTILLVADEKPLGEPMPIHVVVSSTCARWFGFILICIGVALAIAINPFARALVARDDALRPAFVLRERVIDWETRLAEVRKEAGDPKLKCATDLLKDLKTKLSATELKRNRLVPRAFAAFYSPTPSPAAAATYQALLTTAANQLGSLAVVVETGIRPALVIENAATFPDLVADAIDGPGGLDEILKKPDVAPGDALDKAIADRLAKLRSDLAEEAKNNAGLAVVDAPTLDPMREPTVRELDFQVAALNVIGWLFFSIGSILLGSLVLLILNPAFGSLQDYVICLLWGFGVPTAGTQVTSLGQGSIASSLGVKLVG</sequence>
<gene>
    <name evidence="2" type="ORF">FHS92_000651</name>
</gene>
<dbReference type="AlphaFoldDB" id="A0A841IX50"/>
<comment type="caution">
    <text evidence="2">The sequence shown here is derived from an EMBL/GenBank/DDBJ whole genome shotgun (WGS) entry which is preliminary data.</text>
</comment>
<keyword evidence="1" id="KW-0812">Transmembrane</keyword>
<proteinExistence type="predicted"/>